<evidence type="ECO:0000313" key="3">
    <source>
        <dbReference type="Proteomes" id="UP000241762"/>
    </source>
</evidence>
<accession>A0A2P1P795</accession>
<reference evidence="2 3" key="1">
    <citation type="submission" date="2018-03" db="EMBL/GenBank/DDBJ databases">
        <title>A gene transfer event suggests a long-term partnership between eustigmatophyte algae and a novel lineage of endosymbiotic bacteria.</title>
        <authorList>
            <person name="Yurchenko T."/>
            <person name="Sevcikova T."/>
            <person name="Pribyl P."/>
            <person name="El Karkouri K."/>
            <person name="Klimes V."/>
            <person name="Amaral R."/>
            <person name="Zbrankova V."/>
            <person name="Kim E."/>
            <person name="Raoult D."/>
            <person name="Santos L.M.A."/>
            <person name="Elias M."/>
        </authorList>
    </citation>
    <scope>NUCLEOTIDE SEQUENCE [LARGE SCALE GENOMIC DNA]</scope>
    <source>
        <strain evidence="2">CCALA 838</strain>
    </source>
</reference>
<organism evidence="2 3">
    <name type="scientific">Candidatus Phycorickettsia trachydisci</name>
    <dbReference type="NCBI Taxonomy" id="2115978"/>
    <lineage>
        <taxon>Bacteria</taxon>
        <taxon>Pseudomonadati</taxon>
        <taxon>Pseudomonadota</taxon>
        <taxon>Alphaproteobacteria</taxon>
        <taxon>Rickettsiales</taxon>
        <taxon>Rickettsiaceae</taxon>
        <taxon>Candidatus Phycorickettsia</taxon>
    </lineage>
</organism>
<dbReference type="Proteomes" id="UP000241762">
    <property type="component" value="Chromosome"/>
</dbReference>
<feature type="domain" description="DUF2460" evidence="1">
    <location>
        <begin position="7"/>
        <end position="197"/>
    </location>
</feature>
<evidence type="ECO:0000259" key="1">
    <source>
        <dbReference type="Pfam" id="PF09343"/>
    </source>
</evidence>
<evidence type="ECO:0000313" key="2">
    <source>
        <dbReference type="EMBL" id="AVP87139.1"/>
    </source>
</evidence>
<dbReference type="AlphaFoldDB" id="A0A2P1P795"/>
<gene>
    <name evidence="2" type="ORF">phytr_1810</name>
</gene>
<dbReference type="InterPro" id="IPR011740">
    <property type="entry name" value="DUF2460"/>
</dbReference>
<sequence>MTNFLNVLLPEFLSPYITGGPHFDTSIIRTISGREVRFANLQNACQKYTIKNCHLTPLELNEFNAFFRNTKGAACGFCMKDHSDHTAIEQILSSEINDPITYKLFKEYSFGDQKYFRRIFKPIPQSIEFKTTDQKEIHAEIHYDLGILTLKDPLPEGVGLIANFDFYVPVRFKEDYFNYSISKDGSIMLEDIELIEVMP</sequence>
<name>A0A2P1P795_9RICK</name>
<dbReference type="RefSeq" id="WP_106874011.1">
    <property type="nucleotide sequence ID" value="NZ_CP027845.1"/>
</dbReference>
<keyword evidence="3" id="KW-1185">Reference proteome</keyword>
<dbReference type="EMBL" id="CP027845">
    <property type="protein sequence ID" value="AVP87139.1"/>
    <property type="molecule type" value="Genomic_DNA"/>
</dbReference>
<dbReference type="Pfam" id="PF09343">
    <property type="entry name" value="DUF2460"/>
    <property type="match status" value="1"/>
</dbReference>
<proteinExistence type="predicted"/>
<protein>
    <recommendedName>
        <fullName evidence="1">DUF2460 domain-containing protein</fullName>
    </recommendedName>
</protein>
<dbReference type="OrthoDB" id="1685145at2"/>
<dbReference type="KEGG" id="ptc:phytr_1810"/>